<evidence type="ECO:0000313" key="2">
    <source>
        <dbReference type="Proteomes" id="UP000321776"/>
    </source>
</evidence>
<accession>A0A5C6VFZ3</accession>
<sequence length="42" mass="4229">MSNSMASAAQSAAGVMVLNQNSGMASFVQQAVTVQANLTVGR</sequence>
<proteinExistence type="predicted"/>
<organism evidence="1 2">
    <name type="scientific">Paraburkholderia azotifigens</name>
    <dbReference type="NCBI Taxonomy" id="2057004"/>
    <lineage>
        <taxon>Bacteria</taxon>
        <taxon>Pseudomonadati</taxon>
        <taxon>Pseudomonadota</taxon>
        <taxon>Betaproteobacteria</taxon>
        <taxon>Burkholderiales</taxon>
        <taxon>Burkholderiaceae</taxon>
        <taxon>Paraburkholderia</taxon>
    </lineage>
</organism>
<dbReference type="EMBL" id="VOQS01000003">
    <property type="protein sequence ID" value="TXC83799.1"/>
    <property type="molecule type" value="Genomic_DNA"/>
</dbReference>
<gene>
    <name evidence="1" type="ORF">FRZ40_25975</name>
</gene>
<comment type="caution">
    <text evidence="1">The sequence shown here is derived from an EMBL/GenBank/DDBJ whole genome shotgun (WGS) entry which is preliminary data.</text>
</comment>
<dbReference type="Proteomes" id="UP000321776">
    <property type="component" value="Unassembled WGS sequence"/>
</dbReference>
<reference evidence="1 2" key="1">
    <citation type="journal article" date="2018" name="Int. J. Syst. Evol. Microbiol.">
        <title>Paraburkholderia azotifigens sp. nov., a nitrogen-fixing bacterium isolated from paddy soil.</title>
        <authorList>
            <person name="Choi G.M."/>
            <person name="Im W.T."/>
        </authorList>
    </citation>
    <scope>NUCLEOTIDE SEQUENCE [LARGE SCALE GENOMIC DNA]</scope>
    <source>
        <strain evidence="1 2">NF 2-5-3</strain>
    </source>
</reference>
<name>A0A5C6VFZ3_9BURK</name>
<evidence type="ECO:0000313" key="1">
    <source>
        <dbReference type="EMBL" id="TXC83799.1"/>
    </source>
</evidence>
<protein>
    <submittedName>
        <fullName evidence="1">Signal peptide protein</fullName>
    </submittedName>
</protein>
<dbReference type="AlphaFoldDB" id="A0A5C6VFZ3"/>